<feature type="domain" description="Response regulatory" evidence="18">
    <location>
        <begin position="4"/>
        <end position="118"/>
    </location>
</feature>
<evidence type="ECO:0000256" key="5">
    <source>
        <dbReference type="ARBA" id="ARBA00022553"/>
    </source>
</evidence>
<dbReference type="FunFam" id="3.40.50.300:FF:000006">
    <property type="entry name" value="DNA-binding transcriptional regulator NtrC"/>
    <property type="match status" value="1"/>
</dbReference>
<dbReference type="SMART" id="SM00448">
    <property type="entry name" value="REC"/>
    <property type="match status" value="1"/>
</dbReference>
<dbReference type="Proteomes" id="UP000076268">
    <property type="component" value="Unassembled WGS sequence"/>
</dbReference>
<evidence type="ECO:0000313" key="20">
    <source>
        <dbReference type="Proteomes" id="UP000076268"/>
    </source>
</evidence>
<dbReference type="Gene3D" id="3.40.50.300">
    <property type="entry name" value="P-loop containing nucleotide triphosphate hydrolases"/>
    <property type="match status" value="1"/>
</dbReference>
<feature type="domain" description="Sigma-54 factor interaction" evidence="17">
    <location>
        <begin position="143"/>
        <end position="372"/>
    </location>
</feature>
<evidence type="ECO:0000256" key="1">
    <source>
        <dbReference type="ARBA" id="ARBA00004496"/>
    </source>
</evidence>
<dbReference type="FunFam" id="3.40.50.2300:FF:000018">
    <property type="entry name" value="DNA-binding transcriptional regulator NtrC"/>
    <property type="match status" value="1"/>
</dbReference>
<comment type="subcellular location">
    <subcellularLocation>
        <location evidence="1">Cytoplasm</location>
    </subcellularLocation>
</comment>
<keyword evidence="8" id="KW-0902">Two-component regulatory system</keyword>
<evidence type="ECO:0000256" key="11">
    <source>
        <dbReference type="ARBA" id="ARBA00023159"/>
    </source>
</evidence>
<keyword evidence="3" id="KW-0963">Cytoplasm</keyword>
<reference evidence="19 20" key="1">
    <citation type="submission" date="2016-02" db="EMBL/GenBank/DDBJ databases">
        <title>Anaerosporomusa subterraneum gen. nov., sp. nov., a spore-forming obligate anaerobe isolated from saprolite.</title>
        <authorList>
            <person name="Choi J.K."/>
            <person name="Shah M."/>
            <person name="Yee N."/>
        </authorList>
    </citation>
    <scope>NUCLEOTIDE SEQUENCE [LARGE SCALE GENOMIC DNA]</scope>
    <source>
        <strain evidence="19 20">RU4</strain>
    </source>
</reference>
<dbReference type="PANTHER" id="PTHR32071">
    <property type="entry name" value="TRANSCRIPTIONAL REGULATORY PROTEIN"/>
    <property type="match status" value="1"/>
</dbReference>
<keyword evidence="7" id="KW-0067">ATP-binding</keyword>
<dbReference type="SUPFAM" id="SSF52172">
    <property type="entry name" value="CheY-like"/>
    <property type="match status" value="1"/>
</dbReference>
<comment type="caution">
    <text evidence="19">The sequence shown here is derived from an EMBL/GenBank/DDBJ whole genome shotgun (WGS) entry which is preliminary data.</text>
</comment>
<dbReference type="GO" id="GO:0005737">
    <property type="term" value="C:cytoplasm"/>
    <property type="evidence" value="ECO:0007669"/>
    <property type="project" value="UniProtKB-SubCell"/>
</dbReference>
<dbReference type="CDD" id="cd00009">
    <property type="entry name" value="AAA"/>
    <property type="match status" value="1"/>
</dbReference>
<evidence type="ECO:0000256" key="14">
    <source>
        <dbReference type="ARBA" id="ARBA00029881"/>
    </source>
</evidence>
<dbReference type="OrthoDB" id="9803970at2"/>
<proteinExistence type="predicted"/>
<dbReference type="InterPro" id="IPR025944">
    <property type="entry name" value="Sigma_54_int_dom_CS"/>
</dbReference>
<evidence type="ECO:0000259" key="18">
    <source>
        <dbReference type="PROSITE" id="PS50110"/>
    </source>
</evidence>
<dbReference type="Pfam" id="PF02954">
    <property type="entry name" value="HTH_8"/>
    <property type="match status" value="1"/>
</dbReference>
<dbReference type="Gene3D" id="1.10.10.60">
    <property type="entry name" value="Homeodomain-like"/>
    <property type="match status" value="1"/>
</dbReference>
<evidence type="ECO:0000256" key="13">
    <source>
        <dbReference type="ARBA" id="ARBA00023231"/>
    </source>
</evidence>
<keyword evidence="13" id="KW-0535">Nitrogen fixation</keyword>
<dbReference type="PROSITE" id="PS00688">
    <property type="entry name" value="SIGMA54_INTERACT_3"/>
    <property type="match status" value="1"/>
</dbReference>
<dbReference type="Pfam" id="PF00072">
    <property type="entry name" value="Response_reg"/>
    <property type="match status" value="1"/>
</dbReference>
<evidence type="ECO:0000259" key="17">
    <source>
        <dbReference type="PROSITE" id="PS50045"/>
    </source>
</evidence>
<keyword evidence="11" id="KW-0010">Activator</keyword>
<evidence type="ECO:0000256" key="2">
    <source>
        <dbReference type="ARBA" id="ARBA00019059"/>
    </source>
</evidence>
<dbReference type="InterPro" id="IPR011006">
    <property type="entry name" value="CheY-like_superfamily"/>
</dbReference>
<organism evidence="19 20">
    <name type="scientific">Anaerosporomusa subterranea</name>
    <dbReference type="NCBI Taxonomy" id="1794912"/>
    <lineage>
        <taxon>Bacteria</taxon>
        <taxon>Bacillati</taxon>
        <taxon>Bacillota</taxon>
        <taxon>Negativicutes</taxon>
        <taxon>Acetonemataceae</taxon>
        <taxon>Anaerosporomusa</taxon>
    </lineage>
</organism>
<evidence type="ECO:0000256" key="10">
    <source>
        <dbReference type="ARBA" id="ARBA00023125"/>
    </source>
</evidence>
<dbReference type="InterPro" id="IPR058031">
    <property type="entry name" value="AAA_lid_NorR"/>
</dbReference>
<evidence type="ECO:0000256" key="15">
    <source>
        <dbReference type="ARBA" id="ARBA00031910"/>
    </source>
</evidence>
<evidence type="ECO:0000256" key="8">
    <source>
        <dbReference type="ARBA" id="ARBA00023012"/>
    </source>
</evidence>
<dbReference type="PROSITE" id="PS00675">
    <property type="entry name" value="SIGMA54_INTERACT_1"/>
    <property type="match status" value="1"/>
</dbReference>
<dbReference type="PROSITE" id="PS50045">
    <property type="entry name" value="SIGMA54_INTERACT_4"/>
    <property type="match status" value="1"/>
</dbReference>
<dbReference type="RefSeq" id="WP_066241783.1">
    <property type="nucleotide sequence ID" value="NZ_LSGP01000017.1"/>
</dbReference>
<name>A0A154BQV3_ANASB</name>
<dbReference type="InterPro" id="IPR025662">
    <property type="entry name" value="Sigma_54_int_dom_ATP-bd_1"/>
</dbReference>
<dbReference type="InterPro" id="IPR027417">
    <property type="entry name" value="P-loop_NTPase"/>
</dbReference>
<dbReference type="InterPro" id="IPR001789">
    <property type="entry name" value="Sig_transdc_resp-reg_receiver"/>
</dbReference>
<keyword evidence="12" id="KW-0804">Transcription</keyword>
<dbReference type="Gene3D" id="1.10.8.60">
    <property type="match status" value="1"/>
</dbReference>
<keyword evidence="20" id="KW-1185">Reference proteome</keyword>
<dbReference type="Pfam" id="PF25601">
    <property type="entry name" value="AAA_lid_14"/>
    <property type="match status" value="1"/>
</dbReference>
<evidence type="ECO:0000256" key="9">
    <source>
        <dbReference type="ARBA" id="ARBA00023015"/>
    </source>
</evidence>
<dbReference type="PANTHER" id="PTHR32071:SF95">
    <property type="entry name" value="DNA-BINDING TRANSCRIPTIONAL REGULATOR NTRC"/>
    <property type="match status" value="1"/>
</dbReference>
<dbReference type="SUPFAM" id="SSF52540">
    <property type="entry name" value="P-loop containing nucleoside triphosphate hydrolases"/>
    <property type="match status" value="1"/>
</dbReference>
<evidence type="ECO:0000256" key="4">
    <source>
        <dbReference type="ARBA" id="ARBA00022491"/>
    </source>
</evidence>
<dbReference type="GO" id="GO:0043565">
    <property type="term" value="F:sequence-specific DNA binding"/>
    <property type="evidence" value="ECO:0007669"/>
    <property type="project" value="InterPro"/>
</dbReference>
<dbReference type="EMBL" id="LSGP01000017">
    <property type="protein sequence ID" value="KYZ76393.1"/>
    <property type="molecule type" value="Genomic_DNA"/>
</dbReference>
<dbReference type="GO" id="GO:0000160">
    <property type="term" value="P:phosphorelay signal transduction system"/>
    <property type="evidence" value="ECO:0007669"/>
    <property type="project" value="UniProtKB-KW"/>
</dbReference>
<evidence type="ECO:0000256" key="6">
    <source>
        <dbReference type="ARBA" id="ARBA00022741"/>
    </source>
</evidence>
<dbReference type="AlphaFoldDB" id="A0A154BQV3"/>
<dbReference type="GO" id="GO:0006355">
    <property type="term" value="P:regulation of DNA-templated transcription"/>
    <property type="evidence" value="ECO:0007669"/>
    <property type="project" value="InterPro"/>
</dbReference>
<keyword evidence="9" id="KW-0805">Transcription regulation</keyword>
<dbReference type="Gene3D" id="3.40.50.2300">
    <property type="match status" value="1"/>
</dbReference>
<dbReference type="InterPro" id="IPR009057">
    <property type="entry name" value="Homeodomain-like_sf"/>
</dbReference>
<feature type="modified residue" description="4-aspartylphosphate" evidence="16">
    <location>
        <position position="53"/>
    </location>
</feature>
<dbReference type="InterPro" id="IPR002078">
    <property type="entry name" value="Sigma_54_int"/>
</dbReference>
<keyword evidence="4" id="KW-0678">Repressor</keyword>
<evidence type="ECO:0000313" key="19">
    <source>
        <dbReference type="EMBL" id="KYZ76393.1"/>
    </source>
</evidence>
<sequence length="458" mass="50874">MKAKILVVDDELHVRRLLQEVAQKAGYEVLTAENGLEAVEKSRSQHPTVILMDILMPVMDGMEAFTAIHEELPDIAIILMTAHCTVDTAVEAMQKGAFDYLVKPSNISEVRVVLERAVEMKRLKDEVAVLRHSVGEKRQASQIIGSSPPMQQVYKTIGRVAQASATVLITGESGSGKGLIARTIHQNSLRSEKPFVEVNCGALPGGLMESELFGYECGAFTGATARKLGRFDLANQGTIFLDEVGELTPSLQVKLLRVLEVKEYERVGGTETLKSDVRIIAATNRNLEAMIEHGQFREDLYYRLKVVPISVPPLRERREDIPAFIEFFLRRFAAEMHQDPPCITPAAVERLKAYNWPGNVRELANVIERSVIMSGGVIGVDDLPRLNETKKSPVEIPSTGTLREILRSVEKEVINRALKQHNGNKVKTAQTLDMSRRALLYKLGDYGLLNPTEPLSND</sequence>
<dbReference type="SMART" id="SM00382">
    <property type="entry name" value="AAA"/>
    <property type="match status" value="1"/>
</dbReference>
<dbReference type="SUPFAM" id="SSF46689">
    <property type="entry name" value="Homeodomain-like"/>
    <property type="match status" value="1"/>
</dbReference>
<protein>
    <recommendedName>
        <fullName evidence="2">DNA-binding transcriptional regulator NtrC</fullName>
    </recommendedName>
    <alternativeName>
        <fullName evidence="14">Nitrogen regulation protein NR(I)</fullName>
    </alternativeName>
    <alternativeName>
        <fullName evidence="15">Nitrogen regulator I</fullName>
    </alternativeName>
</protein>
<dbReference type="PRINTS" id="PR01590">
    <property type="entry name" value="HTHFIS"/>
</dbReference>
<keyword evidence="6" id="KW-0547">Nucleotide-binding</keyword>
<evidence type="ECO:0000256" key="7">
    <source>
        <dbReference type="ARBA" id="ARBA00022840"/>
    </source>
</evidence>
<evidence type="ECO:0000256" key="12">
    <source>
        <dbReference type="ARBA" id="ARBA00023163"/>
    </source>
</evidence>
<dbReference type="PROSITE" id="PS50110">
    <property type="entry name" value="RESPONSE_REGULATORY"/>
    <property type="match status" value="1"/>
</dbReference>
<dbReference type="Pfam" id="PF00158">
    <property type="entry name" value="Sigma54_activat"/>
    <property type="match status" value="1"/>
</dbReference>
<dbReference type="GO" id="GO:0005524">
    <property type="term" value="F:ATP binding"/>
    <property type="evidence" value="ECO:0007669"/>
    <property type="project" value="UniProtKB-KW"/>
</dbReference>
<dbReference type="InterPro" id="IPR003593">
    <property type="entry name" value="AAA+_ATPase"/>
</dbReference>
<gene>
    <name evidence="19" type="ORF">AXX12_08135</name>
</gene>
<dbReference type="STRING" id="1794912.AXX12_08135"/>
<keyword evidence="10" id="KW-0238">DNA-binding</keyword>
<accession>A0A154BQV3</accession>
<evidence type="ECO:0000256" key="16">
    <source>
        <dbReference type="PROSITE-ProRule" id="PRU00169"/>
    </source>
</evidence>
<evidence type="ECO:0000256" key="3">
    <source>
        <dbReference type="ARBA" id="ARBA00022490"/>
    </source>
</evidence>
<keyword evidence="5 16" id="KW-0597">Phosphoprotein</keyword>
<dbReference type="InterPro" id="IPR002197">
    <property type="entry name" value="HTH_Fis"/>
</dbReference>